<protein>
    <recommendedName>
        <fullName evidence="6">hydrogenase (acceptor)</fullName>
        <ecNumber evidence="6">1.12.99.6</ecNumber>
    </recommendedName>
</protein>
<dbReference type="GO" id="GO:0016020">
    <property type="term" value="C:membrane"/>
    <property type="evidence" value="ECO:0007669"/>
    <property type="project" value="TreeGrafter"/>
</dbReference>
<feature type="binding site" evidence="15">
    <location>
        <position position="274"/>
    </location>
    <ligand>
        <name>[3Fe-4S] cluster</name>
        <dbReference type="ChEBI" id="CHEBI:21137"/>
    </ligand>
</feature>
<dbReference type="GO" id="GO:0033748">
    <property type="term" value="F:hydrogenase (acceptor) activity"/>
    <property type="evidence" value="ECO:0007669"/>
    <property type="project" value="UniProtKB-EC"/>
</dbReference>
<dbReference type="Proteomes" id="UP000675920">
    <property type="component" value="Unplaced"/>
</dbReference>
<evidence type="ECO:0000256" key="9">
    <source>
        <dbReference type="ARBA" id="ARBA00022729"/>
    </source>
</evidence>
<feature type="binding site" evidence="15">
    <location>
        <position position="277"/>
    </location>
    <ligand>
        <name>[3Fe-4S] cluster</name>
        <dbReference type="ChEBI" id="CHEBI:21137"/>
    </ligand>
</feature>
<evidence type="ECO:0000256" key="4">
    <source>
        <dbReference type="ARBA" id="ARBA00006605"/>
    </source>
</evidence>
<evidence type="ECO:0000256" key="7">
    <source>
        <dbReference type="ARBA" id="ARBA00022485"/>
    </source>
</evidence>
<keyword evidence="12 15" id="KW-0411">Iron-sulfur</keyword>
<dbReference type="PANTHER" id="PTHR30013">
    <property type="entry name" value="NIFE / NIFESE HYDROGENASE SMALL SUBUNIT FAMILY MEMBER"/>
    <property type="match status" value="1"/>
</dbReference>
<dbReference type="SUPFAM" id="SSF56770">
    <property type="entry name" value="HydA/Nqo6-like"/>
    <property type="match status" value="1"/>
</dbReference>
<evidence type="ECO:0000313" key="19">
    <source>
        <dbReference type="RefSeq" id="WP_051377795.1"/>
    </source>
</evidence>
<dbReference type="InterPro" id="IPR037148">
    <property type="entry name" value="NiFe-Hase_small_C_sf"/>
</dbReference>
<evidence type="ECO:0000259" key="16">
    <source>
        <dbReference type="Pfam" id="PF01058"/>
    </source>
</evidence>
<dbReference type="PANTHER" id="PTHR30013:SF5">
    <property type="entry name" value="HYDROGENASE SMALL SUBUNIT"/>
    <property type="match status" value="1"/>
</dbReference>
<evidence type="ECO:0000256" key="5">
    <source>
        <dbReference type="ARBA" id="ARBA00011771"/>
    </source>
</evidence>
<proteinExistence type="inferred from homology"/>
<feature type="binding site" evidence="15">
    <location>
        <position position="247"/>
    </location>
    <ligand>
        <name>[4Fe-4S] cluster</name>
        <dbReference type="ChEBI" id="CHEBI:49883"/>
        <label>2</label>
    </ligand>
</feature>
<comment type="subcellular location">
    <subcellularLocation>
        <location evidence="3">Cell envelope</location>
    </subcellularLocation>
</comment>
<dbReference type="EC" id="1.12.99.6" evidence="6"/>
<dbReference type="GO" id="GO:0009375">
    <property type="term" value="C:ferredoxin hydrogenase complex"/>
    <property type="evidence" value="ECO:0007669"/>
    <property type="project" value="InterPro"/>
</dbReference>
<dbReference type="AlphaFoldDB" id="A0A8B6X8D1"/>
<evidence type="ECO:0000256" key="1">
    <source>
        <dbReference type="ARBA" id="ARBA00001927"/>
    </source>
</evidence>
<evidence type="ECO:0000256" key="11">
    <source>
        <dbReference type="ARBA" id="ARBA00023004"/>
    </source>
</evidence>
<evidence type="ECO:0000256" key="12">
    <source>
        <dbReference type="ARBA" id="ARBA00023014"/>
    </source>
</evidence>
<dbReference type="InterPro" id="IPR037024">
    <property type="entry name" value="NiFe_Hase_small_N_sf"/>
</dbReference>
<evidence type="ECO:0000256" key="10">
    <source>
        <dbReference type="ARBA" id="ARBA00023002"/>
    </source>
</evidence>
<dbReference type="GO" id="GO:0046872">
    <property type="term" value="F:metal ion binding"/>
    <property type="evidence" value="ECO:0007669"/>
    <property type="project" value="UniProtKB-KW"/>
</dbReference>
<keyword evidence="8 15" id="KW-0479">Metal-binding</keyword>
<feature type="binding site" evidence="15">
    <location>
        <position position="217"/>
    </location>
    <ligand>
        <name>[4Fe-4S] cluster</name>
        <dbReference type="ChEBI" id="CHEBI:49883"/>
        <label>2</label>
    </ligand>
</feature>
<dbReference type="Gene3D" id="4.10.480.10">
    <property type="entry name" value="Cytochrome-c3 hydrogenase, C-terminal domain"/>
    <property type="match status" value="1"/>
</dbReference>
<feature type="domain" description="NADH:ubiquinone oxidoreductase-like 20kDa subunit" evidence="16">
    <location>
        <begin position="27"/>
        <end position="192"/>
    </location>
</feature>
<dbReference type="GO" id="GO:0051539">
    <property type="term" value="F:4 iron, 4 sulfur cluster binding"/>
    <property type="evidence" value="ECO:0007669"/>
    <property type="project" value="UniProtKB-KW"/>
</dbReference>
<feature type="binding site" evidence="15">
    <location>
        <position position="130"/>
    </location>
    <ligand>
        <name>[4Fe-4S] cluster</name>
        <dbReference type="ChEBI" id="CHEBI:49883"/>
        <label>1</label>
    </ligand>
</feature>
<evidence type="ECO:0000313" key="18">
    <source>
        <dbReference type="Proteomes" id="UP000675920"/>
    </source>
</evidence>
<dbReference type="InterPro" id="IPR001821">
    <property type="entry name" value="NiFe_hydrogenase_ssu"/>
</dbReference>
<evidence type="ECO:0000256" key="2">
    <source>
        <dbReference type="ARBA" id="ARBA00001966"/>
    </source>
</evidence>
<accession>A0A8B6X8D1</accession>
<sequence length="347" mass="36007">MAGQGGSATPAAGKGGFTVLWLQSGGCGGCSMSLLCADTPDFAALWPDLGIDLLWHPSLSQETGAELIALLDDILAGRRRLDALCVEGAALRGPNGTGRFHLLAGTGRPMADWLRDLAGVARHVVAVGTCATYGGMSATGANPTEACGLQYEGSRAGGLLGAGWRSAAGLPVINIAGCPTHPDWVTQTLAMLAAGELAAGDLDALGRPRFYADQLVHHGCTRNEFYEFKASAEKPGDLGCMMEHQGCKGTQAHADCNTRLWNGQGSCTRGGYACISCTEPGFQNPGHAFDTTPKIAGIPIGLPTDMPKAWFVALASLSKSATPPRVKKNAVADHRVVAPAIRKTTLK</sequence>
<dbReference type="Pfam" id="PF14720">
    <property type="entry name" value="NiFe_hyd_SSU_C"/>
    <property type="match status" value="1"/>
</dbReference>
<dbReference type="InterPro" id="IPR027394">
    <property type="entry name" value="Cytochrome-c3_hydrogenase_C"/>
</dbReference>
<name>A0A8B6X8D1_9BURK</name>
<dbReference type="Pfam" id="PF01058">
    <property type="entry name" value="Oxidored_q6"/>
    <property type="match status" value="1"/>
</dbReference>
<feature type="binding site" evidence="15">
    <location>
        <position position="256"/>
    </location>
    <ligand>
        <name>[3Fe-4S] cluster</name>
        <dbReference type="ChEBI" id="CHEBI:21137"/>
    </ligand>
</feature>
<dbReference type="GO" id="GO:0044569">
    <property type="term" value="C:[Ni-Fe] hydrogenase complex"/>
    <property type="evidence" value="ECO:0007669"/>
    <property type="project" value="TreeGrafter"/>
</dbReference>
<dbReference type="PRINTS" id="PR00614">
    <property type="entry name" value="NIHGNASESMLL"/>
</dbReference>
<dbReference type="GO" id="GO:0030313">
    <property type="term" value="C:cell envelope"/>
    <property type="evidence" value="ECO:0007669"/>
    <property type="project" value="UniProtKB-SubCell"/>
</dbReference>
<evidence type="ECO:0000256" key="13">
    <source>
        <dbReference type="ARBA" id="ARBA00023291"/>
    </source>
</evidence>
<dbReference type="GO" id="GO:0051538">
    <property type="term" value="F:3 iron, 4 sulfur cluster binding"/>
    <property type="evidence" value="ECO:0007669"/>
    <property type="project" value="UniProtKB-KW"/>
</dbReference>
<keyword evidence="11 15" id="KW-0408">Iron</keyword>
<dbReference type="GO" id="GO:0009061">
    <property type="term" value="P:anaerobic respiration"/>
    <property type="evidence" value="ECO:0007669"/>
    <property type="project" value="TreeGrafter"/>
</dbReference>
<comment type="cofactor">
    <cofactor evidence="2">
        <name>[4Fe-4S] cluster</name>
        <dbReference type="ChEBI" id="CHEBI:49883"/>
    </cofactor>
</comment>
<keyword evidence="10" id="KW-0560">Oxidoreductase</keyword>
<dbReference type="PIRSF" id="PIRSF000310">
    <property type="entry name" value="NiFe_hyd_ssu"/>
    <property type="match status" value="1"/>
</dbReference>
<comment type="similarity">
    <text evidence="4">Belongs to the [NiFe]/[NiFeSe] hydrogenase small subunit family.</text>
</comment>
<dbReference type="GO" id="GO:0008901">
    <property type="term" value="F:ferredoxin hydrogenase activity"/>
    <property type="evidence" value="ECO:0007669"/>
    <property type="project" value="InterPro"/>
</dbReference>
<feature type="binding site" evidence="15">
    <location>
        <position position="27"/>
    </location>
    <ligand>
        <name>[4Fe-4S] cluster</name>
        <dbReference type="ChEBI" id="CHEBI:49883"/>
        <label>1</label>
    </ligand>
</feature>
<evidence type="ECO:0000256" key="6">
    <source>
        <dbReference type="ARBA" id="ARBA00012082"/>
    </source>
</evidence>
<evidence type="ECO:0000256" key="15">
    <source>
        <dbReference type="PIRSR" id="PIRSR000310-1"/>
    </source>
</evidence>
<keyword evidence="7 15" id="KW-0004">4Fe-4S</keyword>
<organism evidence="18 19">
    <name type="scientific">Derxia gummosa DSM 723</name>
    <dbReference type="NCBI Taxonomy" id="1121388"/>
    <lineage>
        <taxon>Bacteria</taxon>
        <taxon>Pseudomonadati</taxon>
        <taxon>Pseudomonadota</taxon>
        <taxon>Betaproteobacteria</taxon>
        <taxon>Burkholderiales</taxon>
        <taxon>Alcaligenaceae</taxon>
        <taxon>Derxia</taxon>
    </lineage>
</organism>
<feature type="binding site" evidence="15">
    <location>
        <position position="220"/>
    </location>
    <ligand>
        <name>[4Fe-4S] cluster</name>
        <dbReference type="ChEBI" id="CHEBI:49883"/>
        <label>2</label>
    </ligand>
</feature>
<evidence type="ECO:0000259" key="17">
    <source>
        <dbReference type="Pfam" id="PF14720"/>
    </source>
</evidence>
<feature type="binding site" evidence="15">
    <location>
        <position position="178"/>
    </location>
    <ligand>
        <name>[4Fe-4S] cluster</name>
        <dbReference type="ChEBI" id="CHEBI:49883"/>
        <label>1</label>
    </ligand>
</feature>
<dbReference type="GO" id="GO:0009055">
    <property type="term" value="F:electron transfer activity"/>
    <property type="evidence" value="ECO:0007669"/>
    <property type="project" value="TreeGrafter"/>
</dbReference>
<evidence type="ECO:0000256" key="3">
    <source>
        <dbReference type="ARBA" id="ARBA00004196"/>
    </source>
</evidence>
<keyword evidence="18" id="KW-1185">Reference proteome</keyword>
<dbReference type="Gene3D" id="3.40.50.700">
    <property type="entry name" value="NADH:ubiquinone oxidoreductase-like, 20kDa subunit"/>
    <property type="match status" value="1"/>
</dbReference>
<dbReference type="RefSeq" id="WP_051377795.1">
    <property type="nucleotide sequence ID" value="NZ_AXWS01000004.1"/>
</dbReference>
<evidence type="ECO:0000256" key="8">
    <source>
        <dbReference type="ARBA" id="ARBA00022723"/>
    </source>
</evidence>
<evidence type="ECO:0000256" key="14">
    <source>
        <dbReference type="ARBA" id="ARBA00048757"/>
    </source>
</evidence>
<feature type="binding site" evidence="15">
    <location>
        <position position="30"/>
    </location>
    <ligand>
        <name>[4Fe-4S] cluster</name>
        <dbReference type="ChEBI" id="CHEBI:49883"/>
        <label>1</label>
    </ligand>
</feature>
<comment type="subunit">
    <text evidence="5">Heterodimer of a large and a small subunit.</text>
</comment>
<keyword evidence="13 15" id="KW-0003">3Fe-4S</keyword>
<feature type="binding site" evidence="15">
    <location>
        <position position="240"/>
    </location>
    <ligand>
        <name>[4Fe-4S] cluster</name>
        <dbReference type="ChEBI" id="CHEBI:49883"/>
        <label>2</label>
    </ligand>
</feature>
<comment type="catalytic activity">
    <reaction evidence="14">
        <text>H2 + A = AH2</text>
        <dbReference type="Rhea" id="RHEA:12116"/>
        <dbReference type="ChEBI" id="CHEBI:13193"/>
        <dbReference type="ChEBI" id="CHEBI:17499"/>
        <dbReference type="ChEBI" id="CHEBI:18276"/>
        <dbReference type="EC" id="1.12.99.6"/>
    </reaction>
</comment>
<feature type="domain" description="Cytochrome-c3 hydrogenase C-terminal" evidence="17">
    <location>
        <begin position="214"/>
        <end position="288"/>
    </location>
</feature>
<reference evidence="19" key="1">
    <citation type="submission" date="2025-08" db="UniProtKB">
        <authorList>
            <consortium name="RefSeq"/>
        </authorList>
    </citation>
    <scope>IDENTIFICATION</scope>
</reference>
<comment type="cofactor">
    <cofactor evidence="1">
        <name>[3Fe-4S] cluster</name>
        <dbReference type="ChEBI" id="CHEBI:21137"/>
    </cofactor>
</comment>
<keyword evidence="9" id="KW-0732">Signal</keyword>
<dbReference type="OrthoDB" id="9766729at2"/>
<dbReference type="InterPro" id="IPR006137">
    <property type="entry name" value="NADH_UbQ_OxRdtase-like_20kDa"/>
</dbReference>